<evidence type="ECO:0000313" key="2">
    <source>
        <dbReference type="EMBL" id="AMM53285.1"/>
    </source>
</evidence>
<dbReference type="Pfam" id="PF02915">
    <property type="entry name" value="Rubrerythrin"/>
    <property type="match status" value="1"/>
</dbReference>
<dbReference type="InterPro" id="IPR009078">
    <property type="entry name" value="Ferritin-like_SF"/>
</dbReference>
<dbReference type="GeneID" id="28490427"/>
<proteinExistence type="predicted"/>
<gene>
    <name evidence="2" type="ORF">TQ32_01305</name>
</gene>
<dbReference type="RefSeq" id="WP_068320275.1">
    <property type="nucleotide sequence ID" value="NZ_CP010835.1"/>
</dbReference>
<reference evidence="2 3" key="2">
    <citation type="journal article" date="2016" name="Int. J. Syst. Evol. Microbiol.">
        <title>Pyrococcus kukulkanii sp. nov., a hyperthermophilic, piezophilic archaeon isolated from a deep-sea hydrothermal vent.</title>
        <authorList>
            <person name="Callac N."/>
            <person name="Oger P."/>
            <person name="Lesongeur F."/>
            <person name="Rattray J.E."/>
            <person name="Vannier P."/>
            <person name="Michoud G."/>
            <person name="Beauverger M."/>
            <person name="Gayet N."/>
            <person name="Rouxel O."/>
            <person name="Jebbar M."/>
            <person name="Godfroy A."/>
        </authorList>
    </citation>
    <scope>NUCLEOTIDE SEQUENCE [LARGE SCALE GENOMIC DNA]</scope>
    <source>
        <strain evidence="2 3">NCB100</strain>
    </source>
</reference>
<dbReference type="AlphaFoldDB" id="A0A127B7P8"/>
<dbReference type="InterPro" id="IPR003251">
    <property type="entry name" value="Rr_diiron-bd_dom"/>
</dbReference>
<dbReference type="STRING" id="1609559.TQ32_01305"/>
<dbReference type="Gene3D" id="1.20.1260.10">
    <property type="match status" value="1"/>
</dbReference>
<dbReference type="KEGG" id="pyc:TQ32_01305"/>
<dbReference type="PANTHER" id="PTHR33531">
    <property type="entry name" value="RUBRERYTHRIN SUBFAMILY"/>
    <property type="match status" value="1"/>
</dbReference>
<dbReference type="InterPro" id="IPR012347">
    <property type="entry name" value="Ferritin-like"/>
</dbReference>
<dbReference type="Proteomes" id="UP000070587">
    <property type="component" value="Chromosome"/>
</dbReference>
<dbReference type="GO" id="GO:0046872">
    <property type="term" value="F:metal ion binding"/>
    <property type="evidence" value="ECO:0007669"/>
    <property type="project" value="InterPro"/>
</dbReference>
<dbReference type="GO" id="GO:0016491">
    <property type="term" value="F:oxidoreductase activity"/>
    <property type="evidence" value="ECO:0007669"/>
    <property type="project" value="InterPro"/>
</dbReference>
<sequence length="190" mass="22950">MSSALELFMKRAGIKDEVREILKKLAEYSLKDILSYALKGEIDSTELYRFLYEKLPEGYPREKFQEFMKMEENHDRKVMEIFNALFPGEEPSEVHFKTWSQVFKERDYRLETVKDYLDILSIGMDAEQLSEGVYLMLHDLLDDPKHKKMFLKLAEDERYHYEFLKQEHEFYSKIEAEKALKELIKELRKR</sequence>
<dbReference type="PATRIC" id="fig|1609559.3.peg.271"/>
<protein>
    <submittedName>
        <fullName evidence="2">Rubrerythrin</fullName>
    </submittedName>
</protein>
<feature type="domain" description="Rubrerythrin diiron-binding" evidence="1">
    <location>
        <begin position="32"/>
        <end position="166"/>
    </location>
</feature>
<dbReference type="SUPFAM" id="SSF47240">
    <property type="entry name" value="Ferritin-like"/>
    <property type="match status" value="1"/>
</dbReference>
<dbReference type="CDD" id="cd01045">
    <property type="entry name" value="Ferritin_like_AB"/>
    <property type="match status" value="1"/>
</dbReference>
<evidence type="ECO:0000259" key="1">
    <source>
        <dbReference type="Pfam" id="PF02915"/>
    </source>
</evidence>
<organism evidence="2 3">
    <name type="scientific">Pyrococcus kukulkanii</name>
    <dbReference type="NCBI Taxonomy" id="1609559"/>
    <lineage>
        <taxon>Archaea</taxon>
        <taxon>Methanobacteriati</taxon>
        <taxon>Methanobacteriota</taxon>
        <taxon>Thermococci</taxon>
        <taxon>Thermococcales</taxon>
        <taxon>Thermococcaceae</taxon>
        <taxon>Pyrococcus</taxon>
    </lineage>
</organism>
<reference evidence="3" key="1">
    <citation type="submission" date="2015-02" db="EMBL/GenBank/DDBJ databases">
        <title>Pyrococcus kukulkanii sp. nov., a novel hyperthermophilic archaeon isolated from a deep-sea hydrothermal vent at the Guaymas Basin.</title>
        <authorList>
            <person name="Oger P.M."/>
            <person name="Callac N."/>
            <person name="Jebbar M."/>
            <person name="Godfroy A."/>
        </authorList>
    </citation>
    <scope>NUCLEOTIDE SEQUENCE [LARGE SCALE GENOMIC DNA]</scope>
    <source>
        <strain evidence="3">NCB100</strain>
    </source>
</reference>
<name>A0A127B7P8_9EURY</name>
<dbReference type="PANTHER" id="PTHR33531:SF10">
    <property type="entry name" value="BLR7895 PROTEIN"/>
    <property type="match status" value="1"/>
</dbReference>
<evidence type="ECO:0000313" key="3">
    <source>
        <dbReference type="Proteomes" id="UP000070587"/>
    </source>
</evidence>
<dbReference type="EMBL" id="CP010835">
    <property type="protein sequence ID" value="AMM53285.1"/>
    <property type="molecule type" value="Genomic_DNA"/>
</dbReference>
<accession>A0A127B7P8</accession>